<dbReference type="GO" id="GO:0055085">
    <property type="term" value="P:transmembrane transport"/>
    <property type="evidence" value="ECO:0007669"/>
    <property type="project" value="InterPro"/>
</dbReference>
<protein>
    <submittedName>
        <fullName evidence="9">Sugar ABC transporter permease</fullName>
    </submittedName>
</protein>
<evidence type="ECO:0000256" key="7">
    <source>
        <dbReference type="RuleBase" id="RU363032"/>
    </source>
</evidence>
<dbReference type="Pfam" id="PF00528">
    <property type="entry name" value="BPD_transp_1"/>
    <property type="match status" value="1"/>
</dbReference>
<gene>
    <name evidence="9" type="ORF">CUD01_08330</name>
</gene>
<comment type="subcellular location">
    <subcellularLocation>
        <location evidence="1 7">Cell membrane</location>
        <topology evidence="1 7">Multi-pass membrane protein</topology>
    </subcellularLocation>
</comment>
<keyword evidence="10" id="KW-1185">Reference proteome</keyword>
<feature type="transmembrane region" description="Helical" evidence="7">
    <location>
        <begin position="240"/>
        <end position="264"/>
    </location>
</feature>
<feature type="domain" description="ABC transmembrane type-1" evidence="8">
    <location>
        <begin position="74"/>
        <end position="264"/>
    </location>
</feature>
<comment type="similarity">
    <text evidence="7">Belongs to the binding-protein-dependent transport system permease family.</text>
</comment>
<evidence type="ECO:0000256" key="3">
    <source>
        <dbReference type="ARBA" id="ARBA00022475"/>
    </source>
</evidence>
<keyword evidence="3" id="KW-1003">Cell membrane</keyword>
<dbReference type="PANTHER" id="PTHR43744">
    <property type="entry name" value="ABC TRANSPORTER PERMEASE PROTEIN MG189-RELATED-RELATED"/>
    <property type="match status" value="1"/>
</dbReference>
<proteinExistence type="inferred from homology"/>
<evidence type="ECO:0000313" key="9">
    <source>
        <dbReference type="EMBL" id="GEA80389.1"/>
    </source>
</evidence>
<keyword evidence="5 7" id="KW-1133">Transmembrane helix</keyword>
<comment type="caution">
    <text evidence="9">The sequence shown here is derived from an EMBL/GenBank/DDBJ whole genome shotgun (WGS) entry which is preliminary data.</text>
</comment>
<evidence type="ECO:0000256" key="4">
    <source>
        <dbReference type="ARBA" id="ARBA00022692"/>
    </source>
</evidence>
<keyword evidence="2 7" id="KW-0813">Transport</keyword>
<dbReference type="InterPro" id="IPR000515">
    <property type="entry name" value="MetI-like"/>
</dbReference>
<evidence type="ECO:0000313" key="10">
    <source>
        <dbReference type="Proteomes" id="UP000315842"/>
    </source>
</evidence>
<evidence type="ECO:0000256" key="6">
    <source>
        <dbReference type="ARBA" id="ARBA00023136"/>
    </source>
</evidence>
<keyword evidence="6 7" id="KW-0472">Membrane</keyword>
<dbReference type="SUPFAM" id="SSF161098">
    <property type="entry name" value="MetI-like"/>
    <property type="match status" value="1"/>
</dbReference>
<organism evidence="9 10">
    <name type="scientific">Cellulomonas uda</name>
    <dbReference type="NCBI Taxonomy" id="1714"/>
    <lineage>
        <taxon>Bacteria</taxon>
        <taxon>Bacillati</taxon>
        <taxon>Actinomycetota</taxon>
        <taxon>Actinomycetes</taxon>
        <taxon>Micrococcales</taxon>
        <taxon>Cellulomonadaceae</taxon>
        <taxon>Cellulomonas</taxon>
    </lineage>
</organism>
<dbReference type="Gene3D" id="1.10.3720.10">
    <property type="entry name" value="MetI-like"/>
    <property type="match status" value="1"/>
</dbReference>
<feature type="transmembrane region" description="Helical" evidence="7">
    <location>
        <begin position="111"/>
        <end position="136"/>
    </location>
</feature>
<feature type="transmembrane region" description="Helical" evidence="7">
    <location>
        <begin position="78"/>
        <end position="99"/>
    </location>
</feature>
<dbReference type="InterPro" id="IPR035906">
    <property type="entry name" value="MetI-like_sf"/>
</dbReference>
<dbReference type="PANTHER" id="PTHR43744:SF3">
    <property type="entry name" value="LACTOSE TRANSPORT SYSTEM PERMEASE PROTEIN LACG"/>
    <property type="match status" value="1"/>
</dbReference>
<reference evidence="9 10" key="1">
    <citation type="submission" date="2019-06" db="EMBL/GenBank/DDBJ databases">
        <title>Whole genome shotgun sequence of Cellulomonas uda NBRC 3747.</title>
        <authorList>
            <person name="Hosoyama A."/>
            <person name="Uohara A."/>
            <person name="Ohji S."/>
            <person name="Ichikawa N."/>
        </authorList>
    </citation>
    <scope>NUCLEOTIDE SEQUENCE [LARGE SCALE GENOMIC DNA]</scope>
    <source>
        <strain evidence="9 10">NBRC 3747</strain>
    </source>
</reference>
<dbReference type="PROSITE" id="PS50928">
    <property type="entry name" value="ABC_TM1"/>
    <property type="match status" value="1"/>
</dbReference>
<feature type="transmembrane region" description="Helical" evidence="7">
    <location>
        <begin position="12"/>
        <end position="34"/>
    </location>
</feature>
<evidence type="ECO:0000256" key="1">
    <source>
        <dbReference type="ARBA" id="ARBA00004651"/>
    </source>
</evidence>
<name>A0A4Y3K788_CELUD</name>
<dbReference type="GO" id="GO:0005886">
    <property type="term" value="C:plasma membrane"/>
    <property type="evidence" value="ECO:0007669"/>
    <property type="project" value="UniProtKB-SubCell"/>
</dbReference>
<dbReference type="AlphaFoldDB" id="A0A4Y3K788"/>
<evidence type="ECO:0000256" key="2">
    <source>
        <dbReference type="ARBA" id="ARBA00022448"/>
    </source>
</evidence>
<keyword evidence="4 7" id="KW-0812">Transmembrane</keyword>
<dbReference type="EMBL" id="BJLP01000010">
    <property type="protein sequence ID" value="GEA80389.1"/>
    <property type="molecule type" value="Genomic_DNA"/>
</dbReference>
<dbReference type="RefSeq" id="WP_141318986.1">
    <property type="nucleotide sequence ID" value="NZ_BJLP01000010.1"/>
</dbReference>
<feature type="transmembrane region" description="Helical" evidence="7">
    <location>
        <begin position="142"/>
        <end position="161"/>
    </location>
</feature>
<evidence type="ECO:0000256" key="5">
    <source>
        <dbReference type="ARBA" id="ARBA00022989"/>
    </source>
</evidence>
<sequence>MTRTLTAGLASTAKYVSLVLAALVMLLPLVLIVMGSFKTNQEFLATGPFTAPESWTDLSNYATAFTRGGMARGFVNTVLIFAVAIVGTILIGAATAYALDRFRFVGRRGVLNLFLLATLVPGVTTQVATFQIINWLGLYDSQAALILLFMGTDIISIYIFLQFVRSIPRSLDEAATIDGAGHLRIFFRIILPNLKPAIATVVIIKGIGIYNEFFLPFLYITDPEKRPISTALFAFKGPFGSQWEVICAGVVITIVPILVLFLFLQRFIYNGFTSGATK</sequence>
<evidence type="ECO:0000259" key="8">
    <source>
        <dbReference type="PROSITE" id="PS50928"/>
    </source>
</evidence>
<feature type="transmembrane region" description="Helical" evidence="7">
    <location>
        <begin position="197"/>
        <end position="220"/>
    </location>
</feature>
<dbReference type="Proteomes" id="UP000315842">
    <property type="component" value="Unassembled WGS sequence"/>
</dbReference>
<dbReference type="CDD" id="cd06261">
    <property type="entry name" value="TM_PBP2"/>
    <property type="match status" value="1"/>
</dbReference>
<accession>A0A4Y3K788</accession>